<feature type="non-terminal residue" evidence="1">
    <location>
        <position position="158"/>
    </location>
</feature>
<dbReference type="AlphaFoldDB" id="A0A0F8ZU81"/>
<sequence>MKRDKYEAERCTEDGVFFTRGLVRGSKYSPDDPRGYYIAFNFNVLAIVYSLQGELDRSIKFHEQSLELFKVLNNKNKIALVLYHLSSRYKLRGELERALEYMEQSMALYRELGDLKEVALNYDSFVEILINRGDIERAQISLHDLEQINNQLNDKQIN</sequence>
<comment type="caution">
    <text evidence="1">The sequence shown here is derived from an EMBL/GenBank/DDBJ whole genome shotgun (WGS) entry which is preliminary data.</text>
</comment>
<dbReference type="InterPro" id="IPR011990">
    <property type="entry name" value="TPR-like_helical_dom_sf"/>
</dbReference>
<dbReference type="EMBL" id="LAZR01046075">
    <property type="protein sequence ID" value="KKK97383.1"/>
    <property type="molecule type" value="Genomic_DNA"/>
</dbReference>
<evidence type="ECO:0000313" key="1">
    <source>
        <dbReference type="EMBL" id="KKK97383.1"/>
    </source>
</evidence>
<dbReference type="Gene3D" id="1.25.40.10">
    <property type="entry name" value="Tetratricopeptide repeat domain"/>
    <property type="match status" value="1"/>
</dbReference>
<organism evidence="1">
    <name type="scientific">marine sediment metagenome</name>
    <dbReference type="NCBI Taxonomy" id="412755"/>
    <lineage>
        <taxon>unclassified sequences</taxon>
        <taxon>metagenomes</taxon>
        <taxon>ecological metagenomes</taxon>
    </lineage>
</organism>
<dbReference type="SUPFAM" id="SSF48452">
    <property type="entry name" value="TPR-like"/>
    <property type="match status" value="1"/>
</dbReference>
<dbReference type="Pfam" id="PF13424">
    <property type="entry name" value="TPR_12"/>
    <property type="match status" value="1"/>
</dbReference>
<name>A0A0F8ZU81_9ZZZZ</name>
<proteinExistence type="predicted"/>
<gene>
    <name evidence="1" type="ORF">LCGC14_2653280</name>
</gene>
<protein>
    <submittedName>
        <fullName evidence="1">Uncharacterized protein</fullName>
    </submittedName>
</protein>
<accession>A0A0F8ZU81</accession>
<reference evidence="1" key="1">
    <citation type="journal article" date="2015" name="Nature">
        <title>Complex archaea that bridge the gap between prokaryotes and eukaryotes.</title>
        <authorList>
            <person name="Spang A."/>
            <person name="Saw J.H."/>
            <person name="Jorgensen S.L."/>
            <person name="Zaremba-Niedzwiedzka K."/>
            <person name="Martijn J."/>
            <person name="Lind A.E."/>
            <person name="van Eijk R."/>
            <person name="Schleper C."/>
            <person name="Guy L."/>
            <person name="Ettema T.J."/>
        </authorList>
    </citation>
    <scope>NUCLEOTIDE SEQUENCE</scope>
</reference>